<sequence length="410" mass="47307">MMSLYRLLTVLILSGMTLIASAAGIPISNPARVEDVQEILRIFAFDQKIKTAIRREVENSNNTKPETYLDPEIYLRPFTVEAINLRMSVVVSKYISNDYAQKLLKDLSKPIGKISTRIDREEMNRGSDVAKSEFMKLSPADRKAVNDFRSSANYLSFLNALKNSTDERKEMVGQWAKEEMQGRANLARKVIAEMTAQYLKAEQEDKMESLNPSDRIPLTGLRYFDQEARLTYEYLRANIKQSKKYSEEIKSLDLAKVLKAESLTTRQGLENSNLTVLSAENIFSNNTKHFESLRTAYGEASQRIVMPQQQREEIIAGNKSSTERIFDLQIRHDEQLRIFLELVKQVLSLCENRFGKIKFVDNTLHFETDADLKQYNDLIKRINVTVQAIKDLEKEDLEYRTQALETFKKK</sequence>
<organism evidence="2 3">
    <name type="scientific">Undibacterium pigrum</name>
    <dbReference type="NCBI Taxonomy" id="401470"/>
    <lineage>
        <taxon>Bacteria</taxon>
        <taxon>Pseudomonadati</taxon>
        <taxon>Pseudomonadota</taxon>
        <taxon>Betaproteobacteria</taxon>
        <taxon>Burkholderiales</taxon>
        <taxon>Oxalobacteraceae</taxon>
        <taxon>Undibacterium</taxon>
    </lineage>
</organism>
<evidence type="ECO:0000313" key="3">
    <source>
        <dbReference type="Proteomes" id="UP000247792"/>
    </source>
</evidence>
<gene>
    <name evidence="2" type="ORF">DFR42_11085</name>
</gene>
<feature type="chain" id="PRO_5016322282" evidence="1">
    <location>
        <begin position="23"/>
        <end position="410"/>
    </location>
</feature>
<feature type="signal peptide" evidence="1">
    <location>
        <begin position="1"/>
        <end position="22"/>
    </location>
</feature>
<dbReference type="Proteomes" id="UP000247792">
    <property type="component" value="Unassembled WGS sequence"/>
</dbReference>
<evidence type="ECO:0000313" key="2">
    <source>
        <dbReference type="EMBL" id="PXX39719.1"/>
    </source>
</evidence>
<keyword evidence="3" id="KW-1185">Reference proteome</keyword>
<comment type="caution">
    <text evidence="2">The sequence shown here is derived from an EMBL/GenBank/DDBJ whole genome shotgun (WGS) entry which is preliminary data.</text>
</comment>
<dbReference type="EMBL" id="QJKB01000010">
    <property type="protein sequence ID" value="PXX39719.1"/>
    <property type="molecule type" value="Genomic_DNA"/>
</dbReference>
<keyword evidence="1" id="KW-0732">Signal</keyword>
<proteinExistence type="predicted"/>
<protein>
    <submittedName>
        <fullName evidence="2">Uncharacterized protein</fullName>
    </submittedName>
</protein>
<evidence type="ECO:0000256" key="1">
    <source>
        <dbReference type="SAM" id="SignalP"/>
    </source>
</evidence>
<dbReference type="AlphaFoldDB" id="A0A318IW80"/>
<name>A0A318IW80_9BURK</name>
<accession>A0A318IW80</accession>
<reference evidence="2 3" key="1">
    <citation type="submission" date="2018-05" db="EMBL/GenBank/DDBJ databases">
        <title>Genomic Encyclopedia of Type Strains, Phase IV (KMG-IV): sequencing the most valuable type-strain genomes for metagenomic binning, comparative biology and taxonomic classification.</title>
        <authorList>
            <person name="Goeker M."/>
        </authorList>
    </citation>
    <scope>NUCLEOTIDE SEQUENCE [LARGE SCALE GENOMIC DNA]</scope>
    <source>
        <strain evidence="2 3">DSM 19792</strain>
    </source>
</reference>